<reference evidence="5 6" key="1">
    <citation type="submission" date="2014-06" db="EMBL/GenBank/DDBJ databases">
        <authorList>
            <person name="Swart Estienne"/>
        </authorList>
    </citation>
    <scope>NUCLEOTIDE SEQUENCE [LARGE SCALE GENOMIC DNA]</scope>
    <source>
        <strain evidence="5 6">130c</strain>
    </source>
</reference>
<dbReference type="InParanoid" id="A0A077ZT11"/>
<dbReference type="SMART" id="SM00025">
    <property type="entry name" value="Pumilio"/>
    <property type="match status" value="6"/>
</dbReference>
<evidence type="ECO:0000256" key="3">
    <source>
        <dbReference type="SAM" id="MobiDB-lite"/>
    </source>
</evidence>
<accession>A0A077ZT11</accession>
<protein>
    <submittedName>
        <fullName evidence="5">Rna-binding protein</fullName>
    </submittedName>
</protein>
<feature type="repeat" description="Pumilio" evidence="2">
    <location>
        <begin position="445"/>
        <end position="481"/>
    </location>
</feature>
<evidence type="ECO:0000313" key="6">
    <source>
        <dbReference type="Proteomes" id="UP000039865"/>
    </source>
</evidence>
<name>A0A077ZT11_STYLE</name>
<dbReference type="InterPro" id="IPR033133">
    <property type="entry name" value="PUM-HD"/>
</dbReference>
<feature type="compositionally biased region" description="Basic and acidic residues" evidence="3">
    <location>
        <begin position="101"/>
        <end position="119"/>
    </location>
</feature>
<dbReference type="Pfam" id="PF00806">
    <property type="entry name" value="PUF"/>
    <property type="match status" value="5"/>
</dbReference>
<dbReference type="PANTHER" id="PTHR12537">
    <property type="entry name" value="RNA BINDING PROTEIN PUMILIO-RELATED"/>
    <property type="match status" value="1"/>
</dbReference>
<evidence type="ECO:0000259" key="4">
    <source>
        <dbReference type="PROSITE" id="PS50303"/>
    </source>
</evidence>
<feature type="compositionally biased region" description="Polar residues" evidence="3">
    <location>
        <begin position="692"/>
        <end position="710"/>
    </location>
</feature>
<dbReference type="OMA" id="ATEIHIN"/>
<feature type="compositionally biased region" description="Polar residues" evidence="3">
    <location>
        <begin position="332"/>
        <end position="360"/>
    </location>
</feature>
<feature type="repeat" description="Pumilio" evidence="2">
    <location>
        <begin position="525"/>
        <end position="564"/>
    </location>
</feature>
<sequence>MIADIENKDNEDDNEDYDSIFFDDDSIPLVKITSAPPLIEEEMLYHRQNTYNHAYLKKYQLGDLYREHLQVQDFNINPPLQRSRTGNQDKKVQYNSPIQLEENKDSGDQCKSSQSKDEYPQIPLNKNNLFAFSDTIDSVNRQNSHNSKVSSASIMKSNDDSDDSFTSINTDIQNTINNEQQIFLQKGKFASSFGRQGTYGYKKEQRDNLLNNAIQNCENIPQQTIQIPFGNTPFGRSLTSQTQYKGNLEQVDNQDRFNDEESLYTEEDQIESLSHEDTRYQLNNDNQYLRSQTFKESCKYKINILASQDDDQPADPNFLSPLKFQIRERSSNGDISSGQQEASNNTLSSQNQNYCNSSPKSWGGIPNSPLNTSNPMSIKINLQGMRDKDLFRAVGQAVLIVLKNQKIEDNLVRIALDKHGTRALQNMLNQICPFTNERSARLINGIRDYALELIVNIHGNHVIQICLDNIKSEELKLPIYECVLNNCSYIATNQHGCCVVQKLLSSSKFAIQVIINDKFTQFQKELVLRSLEQLQYLINDQYGNYVVQQVLKFNDEEINLKIANFICSKIQYYCSQKISSNVVENAIRITTNECKKVYFTNLIKNLPLFRMLMLDQYGNYVIHAILQTSSDFQDQTYYNQFYRVFIENQELLRKVNFGNKFIQKIMVLDPPQQDQQNFQFQRQQLQITGKFQCNNNPKNQSNTQRTSTFKSAPVGKNLQIPKELGQQNQK</sequence>
<dbReference type="OrthoDB" id="668540at2759"/>
<feature type="region of interest" description="Disordered" evidence="3">
    <location>
        <begin position="329"/>
        <end position="369"/>
    </location>
</feature>
<feature type="repeat" description="Pumilio" evidence="2">
    <location>
        <begin position="601"/>
        <end position="639"/>
    </location>
</feature>
<feature type="region of interest" description="Disordered" evidence="3">
    <location>
        <begin position="95"/>
        <end position="119"/>
    </location>
</feature>
<dbReference type="GO" id="GO:0003729">
    <property type="term" value="F:mRNA binding"/>
    <property type="evidence" value="ECO:0007669"/>
    <property type="project" value="TreeGrafter"/>
</dbReference>
<dbReference type="InterPro" id="IPR011989">
    <property type="entry name" value="ARM-like"/>
</dbReference>
<feature type="repeat" description="Pumilio" evidence="2">
    <location>
        <begin position="406"/>
        <end position="444"/>
    </location>
</feature>
<dbReference type="AlphaFoldDB" id="A0A077ZT11"/>
<dbReference type="GO" id="GO:0005737">
    <property type="term" value="C:cytoplasm"/>
    <property type="evidence" value="ECO:0007669"/>
    <property type="project" value="TreeGrafter"/>
</dbReference>
<dbReference type="SUPFAM" id="SSF48371">
    <property type="entry name" value="ARM repeat"/>
    <property type="match status" value="1"/>
</dbReference>
<dbReference type="PROSITE" id="PS50303">
    <property type="entry name" value="PUM_HD"/>
    <property type="match status" value="1"/>
</dbReference>
<gene>
    <name evidence="5" type="primary">Contig8187.g8733</name>
    <name evidence="5" type="ORF">STYLEM_1990</name>
</gene>
<keyword evidence="6" id="KW-1185">Reference proteome</keyword>
<dbReference type="Proteomes" id="UP000039865">
    <property type="component" value="Unassembled WGS sequence"/>
</dbReference>
<feature type="region of interest" description="Disordered" evidence="3">
    <location>
        <begin position="692"/>
        <end position="730"/>
    </location>
</feature>
<dbReference type="PANTHER" id="PTHR12537:SF13">
    <property type="entry name" value="PUMILIO HOMOLOGY DOMAIN FAMILY MEMBER 4"/>
    <property type="match status" value="1"/>
</dbReference>
<feature type="compositionally biased region" description="Acidic residues" evidence="3">
    <location>
        <begin position="9"/>
        <end position="20"/>
    </location>
</feature>
<keyword evidence="1" id="KW-0677">Repeat</keyword>
<dbReference type="InterPro" id="IPR016024">
    <property type="entry name" value="ARM-type_fold"/>
</dbReference>
<organism evidence="5 6">
    <name type="scientific">Stylonychia lemnae</name>
    <name type="common">Ciliate</name>
    <dbReference type="NCBI Taxonomy" id="5949"/>
    <lineage>
        <taxon>Eukaryota</taxon>
        <taxon>Sar</taxon>
        <taxon>Alveolata</taxon>
        <taxon>Ciliophora</taxon>
        <taxon>Intramacronucleata</taxon>
        <taxon>Spirotrichea</taxon>
        <taxon>Stichotrichia</taxon>
        <taxon>Sporadotrichida</taxon>
        <taxon>Oxytrichidae</taxon>
        <taxon>Stylonychinae</taxon>
        <taxon>Stylonychia</taxon>
    </lineage>
</organism>
<evidence type="ECO:0000313" key="5">
    <source>
        <dbReference type="EMBL" id="CDW73022.1"/>
    </source>
</evidence>
<proteinExistence type="predicted"/>
<dbReference type="InterPro" id="IPR001313">
    <property type="entry name" value="Pumilio_RNA-bd_rpt"/>
</dbReference>
<dbReference type="EMBL" id="CCKQ01001921">
    <property type="protein sequence ID" value="CDW73022.1"/>
    <property type="molecule type" value="Genomic_DNA"/>
</dbReference>
<evidence type="ECO:0000256" key="1">
    <source>
        <dbReference type="ARBA" id="ARBA00022737"/>
    </source>
</evidence>
<dbReference type="Gene3D" id="1.25.10.10">
    <property type="entry name" value="Leucine-rich Repeat Variant"/>
    <property type="match status" value="1"/>
</dbReference>
<feature type="region of interest" description="Disordered" evidence="3">
    <location>
        <begin position="1"/>
        <end position="20"/>
    </location>
</feature>
<evidence type="ECO:0000256" key="2">
    <source>
        <dbReference type="PROSITE-ProRule" id="PRU00317"/>
    </source>
</evidence>
<dbReference type="GO" id="GO:0010608">
    <property type="term" value="P:post-transcriptional regulation of gene expression"/>
    <property type="evidence" value="ECO:0007669"/>
    <property type="project" value="TreeGrafter"/>
</dbReference>
<feature type="domain" description="PUM-HD" evidence="4">
    <location>
        <begin position="307"/>
        <end position="669"/>
    </location>
</feature>
<dbReference type="PROSITE" id="PS50302">
    <property type="entry name" value="PUM"/>
    <property type="match status" value="4"/>
</dbReference>